<proteinExistence type="predicted"/>
<evidence type="ECO:0000313" key="1">
    <source>
        <dbReference type="EMBL" id="JAH75231.1"/>
    </source>
</evidence>
<sequence>MRQLLCCRLNTRELKCIYQIAM</sequence>
<reference evidence="1" key="2">
    <citation type="journal article" date="2015" name="Fish Shellfish Immunol.">
        <title>Early steps in the European eel (Anguilla anguilla)-Vibrio vulnificus interaction in the gills: Role of the RtxA13 toxin.</title>
        <authorList>
            <person name="Callol A."/>
            <person name="Pajuelo D."/>
            <person name="Ebbesson L."/>
            <person name="Teles M."/>
            <person name="MacKenzie S."/>
            <person name="Amaro C."/>
        </authorList>
    </citation>
    <scope>NUCLEOTIDE SEQUENCE</scope>
</reference>
<dbReference type="AlphaFoldDB" id="A0A0E9VB47"/>
<protein>
    <submittedName>
        <fullName evidence="1">Uncharacterized protein</fullName>
    </submittedName>
</protein>
<accession>A0A0E9VB47</accession>
<reference evidence="1" key="1">
    <citation type="submission" date="2014-11" db="EMBL/GenBank/DDBJ databases">
        <authorList>
            <person name="Amaro Gonzalez C."/>
        </authorList>
    </citation>
    <scope>NUCLEOTIDE SEQUENCE</scope>
</reference>
<name>A0A0E9VB47_ANGAN</name>
<dbReference type="EMBL" id="GBXM01033346">
    <property type="protein sequence ID" value="JAH75231.1"/>
    <property type="molecule type" value="Transcribed_RNA"/>
</dbReference>
<organism evidence="1">
    <name type="scientific">Anguilla anguilla</name>
    <name type="common">European freshwater eel</name>
    <name type="synonym">Muraena anguilla</name>
    <dbReference type="NCBI Taxonomy" id="7936"/>
    <lineage>
        <taxon>Eukaryota</taxon>
        <taxon>Metazoa</taxon>
        <taxon>Chordata</taxon>
        <taxon>Craniata</taxon>
        <taxon>Vertebrata</taxon>
        <taxon>Euteleostomi</taxon>
        <taxon>Actinopterygii</taxon>
        <taxon>Neopterygii</taxon>
        <taxon>Teleostei</taxon>
        <taxon>Anguilliformes</taxon>
        <taxon>Anguillidae</taxon>
        <taxon>Anguilla</taxon>
    </lineage>
</organism>